<protein>
    <submittedName>
        <fullName evidence="1">Uncharacterized protein</fullName>
    </submittedName>
</protein>
<gene>
    <name evidence="1" type="ORF">S06H3_13213</name>
</gene>
<reference evidence="1" key="1">
    <citation type="journal article" date="2014" name="Front. Microbiol.">
        <title>High frequency of phylogenetically diverse reductive dehalogenase-homologous genes in deep subseafloor sedimentary metagenomes.</title>
        <authorList>
            <person name="Kawai M."/>
            <person name="Futagami T."/>
            <person name="Toyoda A."/>
            <person name="Takaki Y."/>
            <person name="Nishi S."/>
            <person name="Hori S."/>
            <person name="Arai W."/>
            <person name="Tsubouchi T."/>
            <person name="Morono Y."/>
            <person name="Uchiyama I."/>
            <person name="Ito T."/>
            <person name="Fujiyama A."/>
            <person name="Inagaki F."/>
            <person name="Takami H."/>
        </authorList>
    </citation>
    <scope>NUCLEOTIDE SEQUENCE</scope>
    <source>
        <strain evidence="1">Expedition CK06-06</strain>
    </source>
</reference>
<organism evidence="1">
    <name type="scientific">marine sediment metagenome</name>
    <dbReference type="NCBI Taxonomy" id="412755"/>
    <lineage>
        <taxon>unclassified sequences</taxon>
        <taxon>metagenomes</taxon>
        <taxon>ecological metagenomes</taxon>
    </lineage>
</organism>
<sequence>NNAINYIYIDNHTTPGTPAFAKTSDRATIELNRDFTLGRVYKSGTSLHIIQSGIQLSNFLRREHERTLAVRGFERAAGGDISEVGTRSIASTIGTFYLGLNKITTAGKTGPGDAFTAWYFNGSAWVPDSQTQIDKVNYNNVASGLTPLGANKYGVHWVFICYDSDLHVVYGTESYKLSEAQGASLPASR</sequence>
<dbReference type="AlphaFoldDB" id="X1N371"/>
<dbReference type="EMBL" id="BARV01006449">
    <property type="protein sequence ID" value="GAI13044.1"/>
    <property type="molecule type" value="Genomic_DNA"/>
</dbReference>
<comment type="caution">
    <text evidence="1">The sequence shown here is derived from an EMBL/GenBank/DDBJ whole genome shotgun (WGS) entry which is preliminary data.</text>
</comment>
<evidence type="ECO:0000313" key="1">
    <source>
        <dbReference type="EMBL" id="GAI13044.1"/>
    </source>
</evidence>
<proteinExistence type="predicted"/>
<feature type="non-terminal residue" evidence="1">
    <location>
        <position position="1"/>
    </location>
</feature>
<name>X1N371_9ZZZZ</name>
<accession>X1N371</accession>